<proteinExistence type="predicted"/>
<comment type="caution">
    <text evidence="1">The sequence shown here is derived from an EMBL/GenBank/DDBJ whole genome shotgun (WGS) entry which is preliminary data.</text>
</comment>
<dbReference type="Proteomes" id="UP000604341">
    <property type="component" value="Unassembled WGS sequence"/>
</dbReference>
<name>A0ABQ2FR36_9DEIO</name>
<evidence type="ECO:0008006" key="3">
    <source>
        <dbReference type="Google" id="ProtNLM"/>
    </source>
</evidence>
<protein>
    <recommendedName>
        <fullName evidence="3">Minor tail protein</fullName>
    </recommendedName>
</protein>
<sequence length="248" mass="25370">MTEPLTPKSKHVALEAKVDGIDDRLTGVEQNPGGGSGGGYISLSAQPQTGFTSPNSTVLTAWKVRLSVGTAGKPVSVTGVYLSPAPGQVLSTADIYGVSIFDLNDVQLDALSGSDVAVTTDPGGAALDVTGAGYPLTIPRGGYLEVEFGADVQLLATNQTSTAGRNWSNTQALDSSGLQAGRPCMSAVLPEWRGVGALSAGGMRVVASPTALGLSGFEIVDPEDTSAAPTLRFCRWDGTLWSVSLTAE</sequence>
<accession>A0ABQ2FR36</accession>
<dbReference type="RefSeq" id="WP_189070875.1">
    <property type="nucleotide sequence ID" value="NZ_BMPE01000027.1"/>
</dbReference>
<evidence type="ECO:0000313" key="1">
    <source>
        <dbReference type="EMBL" id="GGL18212.1"/>
    </source>
</evidence>
<keyword evidence="2" id="KW-1185">Reference proteome</keyword>
<gene>
    <name evidence="1" type="ORF">GCM10010844_41340</name>
</gene>
<reference evidence="2" key="1">
    <citation type="journal article" date="2019" name="Int. J. Syst. Evol. Microbiol.">
        <title>The Global Catalogue of Microorganisms (GCM) 10K type strain sequencing project: providing services to taxonomists for standard genome sequencing and annotation.</title>
        <authorList>
            <consortium name="The Broad Institute Genomics Platform"/>
            <consortium name="The Broad Institute Genome Sequencing Center for Infectious Disease"/>
            <person name="Wu L."/>
            <person name="Ma J."/>
        </authorList>
    </citation>
    <scope>NUCLEOTIDE SEQUENCE [LARGE SCALE GENOMIC DNA]</scope>
    <source>
        <strain evidence="2">JCM 19173</strain>
    </source>
</reference>
<organism evidence="1 2">
    <name type="scientific">Deinococcus radiotolerans</name>
    <dbReference type="NCBI Taxonomy" id="1309407"/>
    <lineage>
        <taxon>Bacteria</taxon>
        <taxon>Thermotogati</taxon>
        <taxon>Deinococcota</taxon>
        <taxon>Deinococci</taxon>
        <taxon>Deinococcales</taxon>
        <taxon>Deinococcaceae</taxon>
        <taxon>Deinococcus</taxon>
    </lineage>
</organism>
<dbReference type="EMBL" id="BMPE01000027">
    <property type="protein sequence ID" value="GGL18212.1"/>
    <property type="molecule type" value="Genomic_DNA"/>
</dbReference>
<evidence type="ECO:0000313" key="2">
    <source>
        <dbReference type="Proteomes" id="UP000604341"/>
    </source>
</evidence>